<evidence type="ECO:0000313" key="12">
    <source>
        <dbReference type="EMBL" id="MCW9707978.1"/>
    </source>
</evidence>
<keyword evidence="3 8" id="KW-1134">Transmembrane beta strand</keyword>
<dbReference type="EMBL" id="JAGGJA010000009">
    <property type="protein sequence ID" value="MCW9707978.1"/>
    <property type="molecule type" value="Genomic_DNA"/>
</dbReference>
<evidence type="ECO:0000256" key="7">
    <source>
        <dbReference type="ARBA" id="ARBA00023237"/>
    </source>
</evidence>
<evidence type="ECO:0000256" key="5">
    <source>
        <dbReference type="ARBA" id="ARBA00023077"/>
    </source>
</evidence>
<reference evidence="12 13" key="1">
    <citation type="submission" date="2021-03" db="EMBL/GenBank/DDBJ databases">
        <title>Aliifodinibius sp. nov., a new bacterium isolated from saline soil.</title>
        <authorList>
            <person name="Galisteo C."/>
            <person name="De La Haba R."/>
            <person name="Sanchez-Porro C."/>
            <person name="Ventosa A."/>
        </authorList>
    </citation>
    <scope>NUCLEOTIDE SEQUENCE [LARGE SCALE GENOMIC DNA]</scope>
    <source>
        <strain evidence="12 13">1BSP15-2V2</strain>
    </source>
</reference>
<dbReference type="InterPro" id="IPR039426">
    <property type="entry name" value="TonB-dep_rcpt-like"/>
</dbReference>
<dbReference type="InterPro" id="IPR023996">
    <property type="entry name" value="TonB-dep_OMP_SusC/RagA"/>
</dbReference>
<dbReference type="PROSITE" id="PS52016">
    <property type="entry name" value="TONB_DEPENDENT_REC_3"/>
    <property type="match status" value="1"/>
</dbReference>
<protein>
    <submittedName>
        <fullName evidence="12">TonB-dependent receptor</fullName>
    </submittedName>
</protein>
<comment type="similarity">
    <text evidence="8 9">Belongs to the TonB-dependent receptor family.</text>
</comment>
<keyword evidence="7 8" id="KW-0998">Cell outer membrane</keyword>
<evidence type="ECO:0000256" key="3">
    <source>
        <dbReference type="ARBA" id="ARBA00022452"/>
    </source>
</evidence>
<feature type="domain" description="TonB-dependent receptor plug" evidence="11">
    <location>
        <begin position="91"/>
        <end position="189"/>
    </location>
</feature>
<dbReference type="Pfam" id="PF07715">
    <property type="entry name" value="Plug"/>
    <property type="match status" value="1"/>
</dbReference>
<evidence type="ECO:0000256" key="1">
    <source>
        <dbReference type="ARBA" id="ARBA00004571"/>
    </source>
</evidence>
<dbReference type="RefSeq" id="WP_265766764.1">
    <property type="nucleotide sequence ID" value="NZ_JAGGJA010000009.1"/>
</dbReference>
<keyword evidence="4 8" id="KW-0812">Transmembrane</keyword>
<keyword evidence="2 8" id="KW-0813">Transport</keyword>
<evidence type="ECO:0000259" key="10">
    <source>
        <dbReference type="Pfam" id="PF00593"/>
    </source>
</evidence>
<feature type="domain" description="TonB-dependent receptor-like beta-barrel" evidence="10">
    <location>
        <begin position="406"/>
        <end position="943"/>
    </location>
</feature>
<evidence type="ECO:0000256" key="4">
    <source>
        <dbReference type="ARBA" id="ARBA00022692"/>
    </source>
</evidence>
<evidence type="ECO:0000259" key="11">
    <source>
        <dbReference type="Pfam" id="PF07715"/>
    </source>
</evidence>
<evidence type="ECO:0000256" key="9">
    <source>
        <dbReference type="RuleBase" id="RU003357"/>
    </source>
</evidence>
<dbReference type="InterPro" id="IPR036942">
    <property type="entry name" value="Beta-barrel_TonB_sf"/>
</dbReference>
<organism evidence="12 13">
    <name type="scientific">Fodinibius salsisoli</name>
    <dbReference type="NCBI Taxonomy" id="2820877"/>
    <lineage>
        <taxon>Bacteria</taxon>
        <taxon>Pseudomonadati</taxon>
        <taxon>Balneolota</taxon>
        <taxon>Balneolia</taxon>
        <taxon>Balneolales</taxon>
        <taxon>Balneolaceae</taxon>
        <taxon>Fodinibius</taxon>
    </lineage>
</organism>
<gene>
    <name evidence="12" type="ORF">J6I44_14020</name>
</gene>
<dbReference type="InterPro" id="IPR012910">
    <property type="entry name" value="Plug_dom"/>
</dbReference>
<dbReference type="SUPFAM" id="SSF56935">
    <property type="entry name" value="Porins"/>
    <property type="match status" value="1"/>
</dbReference>
<comment type="subcellular location">
    <subcellularLocation>
        <location evidence="1 8">Cell outer membrane</location>
        <topology evidence="1 8">Multi-pass membrane protein</topology>
    </subcellularLocation>
</comment>
<dbReference type="Pfam" id="PF00593">
    <property type="entry name" value="TonB_dep_Rec_b-barrel"/>
    <property type="match status" value="1"/>
</dbReference>
<sequence>MNSNRNYHNRMYMKGLVHSFRLWASGAVLLLLVLGGANTAAAQTEQAIRDSLNRQTQKLDSLRAQGYDLISTQQWDQTIALPWDEVQEKYSTASTASVSGDKLGRLPQTNLTNALTGQLPGLIVQQTTSEPGFNTARLWVRGLSTFGNSSSRVFVDGYERSFHQLDPNEIESITILKDAAANAQYGIMGANRTILVRTKRGASGGTKIRFSTEAGIQEPLSMPDFLGSHDYAVLYNEALRNDGLPERFDSQAIEAYRTGSDPLLYPDVDWQNKLLKNRTTQSRHNFNISGGNDVARYFVSLGLTDQQGLFKHADLNDGFSTASDYSRYNFRSNVDIDLDEATSVTLDLAARLEERNTPGDFGVRGNQNAQFFNPIFNNISTYPPGLFPMRLEGEDGETLIGGNAQYTQNPYGLITNTGYVDNKSNFFLGTVEVNRELDGLLEGLSAMVGYSFDYFHRQSIYQRAGFAVYQPNGDGTVSSFGSEDPLSGRGQNESQDNRSAFRAGLNYQKGFDNASSFEAGLQYYQSKLAPAYIPDPFAQQLLSFNSRYVHNGKYIGQLAVSYSGSENFAPGERFGFFPVASAAWIMSKEDFLSENETIDFLKLRASFGLLGNENTGGRRYPYTALYDNASGSTFGDQQGVGGIAEGALPNPDATWETAKQANIGIDLTAFNERLNVSLDGFFERREDILSSISSVPDLIGATLPAQNVGIVENKGVEWDVTWSQTHEDFNWFVRALGSFARNEIVYQDEPFRENPWEYRRGHSVGQPFGLVAEGFFQDEAEIANSPVQTFGDVQPGDIKYRDLDDNGIINDRDVRPIGNSGLPELYYGAQLGFEYKGFSLSALLQGTGSHDFFMLNGATRGFVNARPTEFVMNRWTPETAGSADYPRLTTGSSPNNYRASTFWLRDAQYLRLRHAEIGYRLPVEFTSKFGVDNLRIYVNGYNLLTFTDLDSVDPENQRAGISQYPLMRVFNLGINIGL</sequence>
<keyword evidence="6 8" id="KW-0472">Membrane</keyword>
<keyword evidence="12" id="KW-0675">Receptor</keyword>
<dbReference type="Gene3D" id="2.40.170.20">
    <property type="entry name" value="TonB-dependent receptor, beta-barrel domain"/>
    <property type="match status" value="1"/>
</dbReference>
<keyword evidence="13" id="KW-1185">Reference proteome</keyword>
<dbReference type="InterPro" id="IPR037066">
    <property type="entry name" value="Plug_dom_sf"/>
</dbReference>
<dbReference type="InterPro" id="IPR000531">
    <property type="entry name" value="Beta-barrel_TonB"/>
</dbReference>
<evidence type="ECO:0000256" key="2">
    <source>
        <dbReference type="ARBA" id="ARBA00022448"/>
    </source>
</evidence>
<dbReference type="Proteomes" id="UP001207918">
    <property type="component" value="Unassembled WGS sequence"/>
</dbReference>
<evidence type="ECO:0000313" key="13">
    <source>
        <dbReference type="Proteomes" id="UP001207918"/>
    </source>
</evidence>
<evidence type="ECO:0000256" key="8">
    <source>
        <dbReference type="PROSITE-ProRule" id="PRU01360"/>
    </source>
</evidence>
<accession>A0ABT3PQ43</accession>
<comment type="caution">
    <text evidence="12">The sequence shown here is derived from an EMBL/GenBank/DDBJ whole genome shotgun (WGS) entry which is preliminary data.</text>
</comment>
<evidence type="ECO:0000256" key="6">
    <source>
        <dbReference type="ARBA" id="ARBA00023136"/>
    </source>
</evidence>
<dbReference type="Gene3D" id="2.170.130.10">
    <property type="entry name" value="TonB-dependent receptor, plug domain"/>
    <property type="match status" value="1"/>
</dbReference>
<dbReference type="NCBIfam" id="TIGR04056">
    <property type="entry name" value="OMP_RagA_SusC"/>
    <property type="match status" value="1"/>
</dbReference>
<proteinExistence type="inferred from homology"/>
<keyword evidence="5 9" id="KW-0798">TonB box</keyword>
<name>A0ABT3PQ43_9BACT</name>